<dbReference type="InterPro" id="IPR036365">
    <property type="entry name" value="PGBD-like_sf"/>
</dbReference>
<dbReference type="InterPro" id="IPR045380">
    <property type="entry name" value="LD_TPept_scaffold_dom"/>
</dbReference>
<dbReference type="InterPro" id="IPR052905">
    <property type="entry name" value="LD-transpeptidase_YkuD-like"/>
</dbReference>
<keyword evidence="3" id="KW-0808">Transferase</keyword>
<feature type="chain" id="PRO_5013307813" evidence="8">
    <location>
        <begin position="42"/>
        <end position="570"/>
    </location>
</feature>
<dbReference type="GO" id="GO:0008360">
    <property type="term" value="P:regulation of cell shape"/>
    <property type="evidence" value="ECO:0007669"/>
    <property type="project" value="UniProtKB-UniRule"/>
</dbReference>
<dbReference type="KEGG" id="cmag:CBW24_09810"/>
<dbReference type="CDD" id="cd16913">
    <property type="entry name" value="YkuD_like"/>
    <property type="match status" value="1"/>
</dbReference>
<dbReference type="InterPro" id="IPR005490">
    <property type="entry name" value="LD_TPept_cat_dom"/>
</dbReference>
<evidence type="ECO:0000256" key="6">
    <source>
        <dbReference type="ARBA" id="ARBA00023316"/>
    </source>
</evidence>
<dbReference type="InterPro" id="IPR036366">
    <property type="entry name" value="PGBDSf"/>
</dbReference>
<dbReference type="PROSITE" id="PS52029">
    <property type="entry name" value="LD_TPASE"/>
    <property type="match status" value="1"/>
</dbReference>
<accession>A0A291M0M4</accession>
<dbReference type="AlphaFoldDB" id="A0A291M0M4"/>
<dbReference type="InterPro" id="IPR038063">
    <property type="entry name" value="Transpep_catalytic_dom"/>
</dbReference>
<evidence type="ECO:0000259" key="9">
    <source>
        <dbReference type="PROSITE" id="PS52029"/>
    </source>
</evidence>
<keyword evidence="6 7" id="KW-0961">Cell wall biogenesis/degradation</keyword>
<dbReference type="InterPro" id="IPR002477">
    <property type="entry name" value="Peptidoglycan-bd-like"/>
</dbReference>
<dbReference type="RefSeq" id="WP_097373475.1">
    <property type="nucleotide sequence ID" value="NZ_CP021404.1"/>
</dbReference>
<dbReference type="GO" id="GO:0009252">
    <property type="term" value="P:peptidoglycan biosynthetic process"/>
    <property type="evidence" value="ECO:0007669"/>
    <property type="project" value="UniProtKB-UniPathway"/>
</dbReference>
<evidence type="ECO:0000256" key="8">
    <source>
        <dbReference type="SAM" id="SignalP"/>
    </source>
</evidence>
<reference evidence="10 11" key="1">
    <citation type="submission" date="2017-05" db="EMBL/GenBank/DDBJ databases">
        <title>Comparative genomic and metabolic analysis of manganese-oxidizing mechanisms in Celeribater manganoxidans DY25T: its adaption to the environment of polymetallic nodule.</title>
        <authorList>
            <person name="Wang X."/>
        </authorList>
    </citation>
    <scope>NUCLEOTIDE SEQUENCE [LARGE SCALE GENOMIC DNA]</scope>
    <source>
        <strain evidence="10 11">DY25</strain>
    </source>
</reference>
<dbReference type="Gene3D" id="2.40.440.10">
    <property type="entry name" value="L,D-transpeptidase catalytic domain-like"/>
    <property type="match status" value="1"/>
</dbReference>
<keyword evidence="11" id="KW-1185">Reference proteome</keyword>
<evidence type="ECO:0000256" key="7">
    <source>
        <dbReference type="PROSITE-ProRule" id="PRU01373"/>
    </source>
</evidence>
<dbReference type="GO" id="GO:0071555">
    <property type="term" value="P:cell wall organization"/>
    <property type="evidence" value="ECO:0007669"/>
    <property type="project" value="UniProtKB-UniRule"/>
</dbReference>
<feature type="domain" description="L,D-TPase catalytic" evidence="9">
    <location>
        <begin position="330"/>
        <end position="506"/>
    </location>
</feature>
<dbReference type="Pfam" id="PF01471">
    <property type="entry name" value="PG_binding_1"/>
    <property type="match status" value="1"/>
</dbReference>
<comment type="pathway">
    <text evidence="1 7">Cell wall biogenesis; peptidoglycan biosynthesis.</text>
</comment>
<dbReference type="Gene3D" id="1.10.101.10">
    <property type="entry name" value="PGBD-like superfamily/PGBD"/>
    <property type="match status" value="1"/>
</dbReference>
<dbReference type="Pfam" id="PF03734">
    <property type="entry name" value="YkuD"/>
    <property type="match status" value="1"/>
</dbReference>
<dbReference type="PANTHER" id="PTHR41533">
    <property type="entry name" value="L,D-TRANSPEPTIDASE HI_1667-RELATED"/>
    <property type="match status" value="1"/>
</dbReference>
<dbReference type="PANTHER" id="PTHR41533:SF2">
    <property type="entry name" value="BLR7131 PROTEIN"/>
    <property type="match status" value="1"/>
</dbReference>
<dbReference type="SUPFAM" id="SSF47090">
    <property type="entry name" value="PGBD-like"/>
    <property type="match status" value="1"/>
</dbReference>
<feature type="signal peptide" evidence="8">
    <location>
        <begin position="1"/>
        <end position="41"/>
    </location>
</feature>
<sequence length="570" mass="62607">MTISPPRFAPRTRARRPLAVLFGTAALLTLPLAALPVAAVAQSSLSAPVQTAPAQTTAAEGTVRGLAKTAAFKQAIAAAAAEDEAIATFYRQTDYQQIFTGPDDAARREALLSALATAGDHALPVARYDLNGLMQTLRDVRSQRDLGRAEVAAARAFLSYARDVQTGALEPSRVDSGIVRDIPRRDPVTLLQDFADAQPRAYMRGLAPRTPEYARLMKEKMRLQRLIAAGGWGEAVRSGALKPGAEGAEVIALRNRLIAMDYLPRTVSVSYDAAMQQAVQRFQADHGLETDGVAGPSTLQEVNVPASKRLESVVVAMERERWLNFDRGSRHVLVNIADFSAKIVDDGEVTFRTRSVVGADASDRRTPEFSDQMEHMVINPTWHIPRSIVTKEYLPQMQRNPNAVSHLNVVDNRGRVVPRGAVNFRAYTARTFPFAMKQPPSQTNALGLVKFMFPNKYNIYLHDTPSKSLFARESRAFSHGCVRLGDPFDFAYALLAPQTDNPEAFFQAKLRSGQETTVKLDQPVPVHLIYRTAVAEPQGKINFRRDVYGRDARLFDALVAAGVVLSDLES</sequence>
<evidence type="ECO:0000256" key="5">
    <source>
        <dbReference type="ARBA" id="ARBA00022984"/>
    </source>
</evidence>
<dbReference type="GO" id="GO:0016740">
    <property type="term" value="F:transferase activity"/>
    <property type="evidence" value="ECO:0007669"/>
    <property type="project" value="UniProtKB-KW"/>
</dbReference>
<keyword evidence="5 7" id="KW-0573">Peptidoglycan synthesis</keyword>
<comment type="similarity">
    <text evidence="2">Belongs to the YkuD family.</text>
</comment>
<dbReference type="Pfam" id="PF20142">
    <property type="entry name" value="Scaffold"/>
    <property type="match status" value="1"/>
</dbReference>
<dbReference type="SUPFAM" id="SSF141523">
    <property type="entry name" value="L,D-transpeptidase catalytic domain-like"/>
    <property type="match status" value="1"/>
</dbReference>
<dbReference type="UniPathway" id="UPA00219"/>
<evidence type="ECO:0000313" key="10">
    <source>
        <dbReference type="EMBL" id="ATI42275.1"/>
    </source>
</evidence>
<evidence type="ECO:0000256" key="2">
    <source>
        <dbReference type="ARBA" id="ARBA00005992"/>
    </source>
</evidence>
<evidence type="ECO:0000256" key="4">
    <source>
        <dbReference type="ARBA" id="ARBA00022960"/>
    </source>
</evidence>
<feature type="active site" description="Nucleophile" evidence="7">
    <location>
        <position position="481"/>
    </location>
</feature>
<feature type="active site" description="Proton donor/acceptor" evidence="7">
    <location>
        <position position="462"/>
    </location>
</feature>
<name>A0A291M0M4_9RHOB</name>
<keyword evidence="4 7" id="KW-0133">Cell shape</keyword>
<organism evidence="10 11">
    <name type="scientific">Pacificitalea manganoxidans</name>
    <dbReference type="NCBI Taxonomy" id="1411902"/>
    <lineage>
        <taxon>Bacteria</taxon>
        <taxon>Pseudomonadati</taxon>
        <taxon>Pseudomonadota</taxon>
        <taxon>Alphaproteobacteria</taxon>
        <taxon>Rhodobacterales</taxon>
        <taxon>Paracoccaceae</taxon>
        <taxon>Pacificitalea</taxon>
    </lineage>
</organism>
<evidence type="ECO:0000256" key="3">
    <source>
        <dbReference type="ARBA" id="ARBA00022679"/>
    </source>
</evidence>
<protein>
    <submittedName>
        <fullName evidence="10">Murein L,D-transpeptidase</fullName>
    </submittedName>
</protein>
<keyword evidence="8" id="KW-0732">Signal</keyword>
<gene>
    <name evidence="10" type="ORF">CBW24_09810</name>
</gene>
<dbReference type="EMBL" id="CP021404">
    <property type="protein sequence ID" value="ATI42275.1"/>
    <property type="molecule type" value="Genomic_DNA"/>
</dbReference>
<evidence type="ECO:0000256" key="1">
    <source>
        <dbReference type="ARBA" id="ARBA00004752"/>
    </source>
</evidence>
<dbReference type="GO" id="GO:0004180">
    <property type="term" value="F:carboxypeptidase activity"/>
    <property type="evidence" value="ECO:0007669"/>
    <property type="project" value="UniProtKB-ARBA"/>
</dbReference>
<dbReference type="OrthoDB" id="9778545at2"/>
<evidence type="ECO:0000313" key="11">
    <source>
        <dbReference type="Proteomes" id="UP000219050"/>
    </source>
</evidence>
<dbReference type="Proteomes" id="UP000219050">
    <property type="component" value="Chromosome"/>
</dbReference>
<proteinExistence type="inferred from homology"/>